<evidence type="ECO:0000256" key="2">
    <source>
        <dbReference type="ARBA" id="ARBA00011738"/>
    </source>
</evidence>
<feature type="chain" id="PRO_5040114177" description="Beta-glucosidase" evidence="8">
    <location>
        <begin position="18"/>
        <end position="487"/>
    </location>
</feature>
<feature type="signal peptide" evidence="8">
    <location>
        <begin position="1"/>
        <end position="17"/>
    </location>
</feature>
<evidence type="ECO:0000313" key="9">
    <source>
        <dbReference type="EMBL" id="CAG9807730.1"/>
    </source>
</evidence>
<evidence type="ECO:0008006" key="11">
    <source>
        <dbReference type="Google" id="ProtNLM"/>
    </source>
</evidence>
<reference evidence="9" key="2">
    <citation type="submission" date="2022-10" db="EMBL/GenBank/DDBJ databases">
        <authorList>
            <consortium name="ENA_rothamsted_submissions"/>
            <consortium name="culmorum"/>
            <person name="King R."/>
        </authorList>
    </citation>
    <scope>NUCLEOTIDE SEQUENCE</scope>
</reference>
<dbReference type="EMBL" id="OU895879">
    <property type="protein sequence ID" value="CAG9807730.1"/>
    <property type="molecule type" value="Genomic_DNA"/>
</dbReference>
<evidence type="ECO:0000313" key="10">
    <source>
        <dbReference type="Proteomes" id="UP001153620"/>
    </source>
</evidence>
<dbReference type="InterPro" id="IPR033132">
    <property type="entry name" value="GH_1_N_CS"/>
</dbReference>
<evidence type="ECO:0000256" key="4">
    <source>
        <dbReference type="ARBA" id="ARBA00022801"/>
    </source>
</evidence>
<dbReference type="PANTHER" id="PTHR10353:SF36">
    <property type="entry name" value="LP05116P"/>
    <property type="match status" value="1"/>
</dbReference>
<dbReference type="OrthoDB" id="65569at2759"/>
<dbReference type="Proteomes" id="UP001153620">
    <property type="component" value="Chromosome 3"/>
</dbReference>
<evidence type="ECO:0000256" key="8">
    <source>
        <dbReference type="SAM" id="SignalP"/>
    </source>
</evidence>
<comment type="subunit">
    <text evidence="2">Homodimer.</text>
</comment>
<comment type="similarity">
    <text evidence="1 7">Belongs to the glycosyl hydrolase 1 family.</text>
</comment>
<dbReference type="GO" id="GO:0005975">
    <property type="term" value="P:carbohydrate metabolic process"/>
    <property type="evidence" value="ECO:0007669"/>
    <property type="project" value="InterPro"/>
</dbReference>
<dbReference type="InterPro" id="IPR017853">
    <property type="entry name" value="GH"/>
</dbReference>
<name>A0A9N9S1Q6_9DIPT</name>
<dbReference type="SUPFAM" id="SSF51445">
    <property type="entry name" value="(Trans)glycosidases"/>
    <property type="match status" value="1"/>
</dbReference>
<dbReference type="Pfam" id="PF00232">
    <property type="entry name" value="Glyco_hydro_1"/>
    <property type="match status" value="1"/>
</dbReference>
<keyword evidence="4" id="KW-0378">Hydrolase</keyword>
<proteinExistence type="inferred from homology"/>
<evidence type="ECO:0000256" key="6">
    <source>
        <dbReference type="ARBA" id="ARBA00023295"/>
    </source>
</evidence>
<evidence type="ECO:0000256" key="1">
    <source>
        <dbReference type="ARBA" id="ARBA00010838"/>
    </source>
</evidence>
<reference evidence="9" key="1">
    <citation type="submission" date="2022-01" db="EMBL/GenBank/DDBJ databases">
        <authorList>
            <person name="King R."/>
        </authorList>
    </citation>
    <scope>NUCLEOTIDE SEQUENCE</scope>
</reference>
<keyword evidence="10" id="KW-1185">Reference proteome</keyword>
<protein>
    <recommendedName>
        <fullName evidence="11">Beta-glucosidase</fullName>
    </recommendedName>
</protein>
<sequence>MHGIFTLILVSPLLTLSYNCENITVNFPSNFIFATSTSAYQIEGGWNEDGKSPSVWDTFTHKRPEKIFDHSNGDISVDSYNLFKKDVEALKSIGFQQYRFSISWPRIVINGTKVNIKGIDYYNKLINDLLRNNIEPVVTMFHWDLPQYLQDLGGFTNPLIVNYFEYYANILFENFGDRVKTWITINEPMTFCIGGYSEGRTGPAVEAPGIGEYLCGHYSLLSHAAAYRLYKNKFYEQQKGEIGLSLNLRYSYPKDDSVNNSYVNQVLDFTNGWLLNPIFGDKGNYPEEMIELFKRKSVNEQMWSRLPIYSKQEIENLQGSADFLGVNYYTSRLAAPKNSGSDFSPFFDNDINVEFHVDESWIKGSTNWMYVVPEGLYDLLIWIREKYKNPKVFITENGFPDLSGINDVGRINYVKHHLLSVSRAIKSNCNVVGYTYWSLLDNFEWSDGYTQKFGLFYVNISSESKDRVPKSSAQFFKELIKNRKFTM</sequence>
<organism evidence="9 10">
    <name type="scientific">Chironomus riparius</name>
    <dbReference type="NCBI Taxonomy" id="315576"/>
    <lineage>
        <taxon>Eukaryota</taxon>
        <taxon>Metazoa</taxon>
        <taxon>Ecdysozoa</taxon>
        <taxon>Arthropoda</taxon>
        <taxon>Hexapoda</taxon>
        <taxon>Insecta</taxon>
        <taxon>Pterygota</taxon>
        <taxon>Neoptera</taxon>
        <taxon>Endopterygota</taxon>
        <taxon>Diptera</taxon>
        <taxon>Nematocera</taxon>
        <taxon>Chironomoidea</taxon>
        <taxon>Chironomidae</taxon>
        <taxon>Chironominae</taxon>
        <taxon>Chironomus</taxon>
    </lineage>
</organism>
<dbReference type="AlphaFoldDB" id="A0A9N9S1Q6"/>
<dbReference type="InterPro" id="IPR001360">
    <property type="entry name" value="Glyco_hydro_1"/>
</dbReference>
<keyword evidence="6" id="KW-0326">Glycosidase</keyword>
<evidence type="ECO:0000256" key="3">
    <source>
        <dbReference type="ARBA" id="ARBA00022729"/>
    </source>
</evidence>
<dbReference type="PROSITE" id="PS00653">
    <property type="entry name" value="GLYCOSYL_HYDROL_F1_2"/>
    <property type="match status" value="1"/>
</dbReference>
<evidence type="ECO:0000256" key="5">
    <source>
        <dbReference type="ARBA" id="ARBA00023180"/>
    </source>
</evidence>
<dbReference type="PANTHER" id="PTHR10353">
    <property type="entry name" value="GLYCOSYL HYDROLASE"/>
    <property type="match status" value="1"/>
</dbReference>
<accession>A0A9N9S1Q6</accession>
<gene>
    <name evidence="9" type="ORF">CHIRRI_LOCUS10576</name>
</gene>
<evidence type="ECO:0000256" key="7">
    <source>
        <dbReference type="RuleBase" id="RU003690"/>
    </source>
</evidence>
<dbReference type="PRINTS" id="PR00131">
    <property type="entry name" value="GLHYDRLASE1"/>
</dbReference>
<dbReference type="Gene3D" id="3.20.20.80">
    <property type="entry name" value="Glycosidases"/>
    <property type="match status" value="1"/>
</dbReference>
<keyword evidence="5" id="KW-0325">Glycoprotein</keyword>
<dbReference type="GO" id="GO:0008422">
    <property type="term" value="F:beta-glucosidase activity"/>
    <property type="evidence" value="ECO:0007669"/>
    <property type="project" value="TreeGrafter"/>
</dbReference>
<keyword evidence="3 8" id="KW-0732">Signal</keyword>
<dbReference type="FunFam" id="3.20.20.80:FF:000013">
    <property type="entry name" value="lactase-phlorizin hydrolase"/>
    <property type="match status" value="1"/>
</dbReference>